<comment type="caution">
    <text evidence="18">The sequence shown here is derived from an EMBL/GenBank/DDBJ whole genome shotgun (WGS) entry which is preliminary data.</text>
</comment>
<keyword evidence="8" id="KW-0675">Receptor</keyword>
<comment type="subcellular location">
    <subcellularLocation>
        <location evidence="1">Membrane</location>
        <topology evidence="1">Multi-pass membrane protein</topology>
    </subcellularLocation>
</comment>
<dbReference type="PROSITE" id="PS50221">
    <property type="entry name" value="GAIN_B"/>
    <property type="match status" value="1"/>
</dbReference>
<dbReference type="EMBL" id="PZQS01000003">
    <property type="protein sequence ID" value="PVD34767.1"/>
    <property type="molecule type" value="Genomic_DNA"/>
</dbReference>
<dbReference type="PANTHER" id="PTHR12011">
    <property type="entry name" value="ADHESION G-PROTEIN COUPLED RECEPTOR"/>
    <property type="match status" value="1"/>
</dbReference>
<dbReference type="InterPro" id="IPR035914">
    <property type="entry name" value="Sperma_CUB_dom_sf"/>
</dbReference>
<dbReference type="SMART" id="SM00303">
    <property type="entry name" value="GPS"/>
    <property type="match status" value="1"/>
</dbReference>
<dbReference type="GO" id="GO:0005886">
    <property type="term" value="C:plasma membrane"/>
    <property type="evidence" value="ECO:0007669"/>
    <property type="project" value="UniProtKB-SubCell"/>
</dbReference>
<feature type="domain" description="G-protein coupled receptors family 2 profile 1" evidence="16">
    <location>
        <begin position="259"/>
        <end position="322"/>
    </location>
</feature>
<evidence type="ECO:0000259" key="15">
    <source>
        <dbReference type="PROSITE" id="PS50221"/>
    </source>
</evidence>
<dbReference type="Pfam" id="PF01825">
    <property type="entry name" value="GPS"/>
    <property type="match status" value="1"/>
</dbReference>
<dbReference type="InterPro" id="IPR036445">
    <property type="entry name" value="GPCR_2_extracell_dom_sf"/>
</dbReference>
<evidence type="ECO:0008006" key="20">
    <source>
        <dbReference type="Google" id="ProtNLM"/>
    </source>
</evidence>
<dbReference type="PANTHER" id="PTHR12011:SF471">
    <property type="entry name" value="G-PROTEIN COUPLED RECEPTORS FAMILY 2 PROFILE 2 DOMAIN-CONTAINING PROTEIN"/>
    <property type="match status" value="1"/>
</dbReference>
<keyword evidence="6 12" id="KW-0472">Membrane</keyword>
<dbReference type="PROSITE" id="PS50227">
    <property type="entry name" value="G_PROTEIN_RECEP_F2_3"/>
    <property type="match status" value="1"/>
</dbReference>
<proteinExistence type="predicted"/>
<reference evidence="18 19" key="1">
    <citation type="submission" date="2018-04" db="EMBL/GenBank/DDBJ databases">
        <title>The genome of golden apple snail Pomacea canaliculata provides insight into stress tolerance and invasive adaptation.</title>
        <authorList>
            <person name="Liu C."/>
            <person name="Liu B."/>
            <person name="Ren Y."/>
            <person name="Zhang Y."/>
            <person name="Wang H."/>
            <person name="Li S."/>
            <person name="Jiang F."/>
            <person name="Yin L."/>
            <person name="Zhang G."/>
            <person name="Qian W."/>
            <person name="Fan W."/>
        </authorList>
    </citation>
    <scope>NUCLEOTIDE SEQUENCE [LARGE SCALE GENOMIC DNA]</scope>
    <source>
        <strain evidence="18">SZHN2017</strain>
        <tissue evidence="18">Muscle</tissue>
    </source>
</reference>
<gene>
    <name evidence="18" type="ORF">C0Q70_06044</name>
</gene>
<evidence type="ECO:0000256" key="2">
    <source>
        <dbReference type="ARBA" id="ARBA00022692"/>
    </source>
</evidence>
<evidence type="ECO:0000256" key="3">
    <source>
        <dbReference type="ARBA" id="ARBA00022729"/>
    </source>
</evidence>
<dbReference type="InterPro" id="IPR000203">
    <property type="entry name" value="GPS"/>
</dbReference>
<dbReference type="SUPFAM" id="SSF49854">
    <property type="entry name" value="Spermadhesin, CUB domain"/>
    <property type="match status" value="2"/>
</dbReference>
<name>A0A2T7PN33_POMCA</name>
<feature type="chain" id="PRO_5015723833" description="G-protein coupled receptors family 2 profile 2 domain-containing protein" evidence="13">
    <location>
        <begin position="17"/>
        <end position="969"/>
    </location>
</feature>
<dbReference type="Proteomes" id="UP000245119">
    <property type="component" value="Linkage Group LG3"/>
</dbReference>
<dbReference type="InterPro" id="IPR046338">
    <property type="entry name" value="GAIN_dom_sf"/>
</dbReference>
<dbReference type="Pfam" id="PF00002">
    <property type="entry name" value="7tm_2"/>
    <property type="match status" value="1"/>
</dbReference>
<feature type="signal peptide" evidence="13">
    <location>
        <begin position="1"/>
        <end position="16"/>
    </location>
</feature>
<dbReference type="AlphaFoldDB" id="A0A2T7PN33"/>
<dbReference type="Pfam" id="PF00431">
    <property type="entry name" value="CUB"/>
    <property type="match status" value="1"/>
</dbReference>
<dbReference type="InterPro" id="IPR001879">
    <property type="entry name" value="GPCR_2_extracellular_dom"/>
</dbReference>
<dbReference type="PROSITE" id="PS01180">
    <property type="entry name" value="CUB"/>
    <property type="match status" value="1"/>
</dbReference>
<keyword evidence="9" id="KW-0807">Transducer</keyword>
<evidence type="ECO:0000256" key="4">
    <source>
        <dbReference type="ARBA" id="ARBA00022989"/>
    </source>
</evidence>
<dbReference type="GO" id="GO:0007166">
    <property type="term" value="P:cell surface receptor signaling pathway"/>
    <property type="evidence" value="ECO:0007669"/>
    <property type="project" value="InterPro"/>
</dbReference>
<feature type="compositionally biased region" description="Polar residues" evidence="11">
    <location>
        <begin position="900"/>
        <end position="910"/>
    </location>
</feature>
<dbReference type="InterPro" id="IPR017981">
    <property type="entry name" value="GPCR_2-like_7TM"/>
</dbReference>
<dbReference type="Gene3D" id="2.60.120.290">
    <property type="entry name" value="Spermadhesin, CUB domain"/>
    <property type="match status" value="2"/>
</dbReference>
<evidence type="ECO:0000259" key="17">
    <source>
        <dbReference type="PROSITE" id="PS50261"/>
    </source>
</evidence>
<dbReference type="GO" id="GO:0007189">
    <property type="term" value="P:adenylate cyclase-activating G protein-coupled receptor signaling pathway"/>
    <property type="evidence" value="ECO:0007669"/>
    <property type="project" value="TreeGrafter"/>
</dbReference>
<keyword evidence="7" id="KW-1015">Disulfide bond</keyword>
<keyword evidence="2 12" id="KW-0812">Transmembrane</keyword>
<evidence type="ECO:0000259" key="16">
    <source>
        <dbReference type="PROSITE" id="PS50227"/>
    </source>
</evidence>
<feature type="transmembrane region" description="Helical" evidence="12">
    <location>
        <begin position="663"/>
        <end position="683"/>
    </location>
</feature>
<feature type="transmembrane region" description="Helical" evidence="12">
    <location>
        <begin position="742"/>
        <end position="764"/>
    </location>
</feature>
<dbReference type="Gene3D" id="4.10.1240.10">
    <property type="entry name" value="GPCR, family 2, extracellular hormone receptor domain"/>
    <property type="match status" value="1"/>
</dbReference>
<feature type="transmembrane region" description="Helical" evidence="12">
    <location>
        <begin position="771"/>
        <end position="794"/>
    </location>
</feature>
<evidence type="ECO:0000256" key="8">
    <source>
        <dbReference type="ARBA" id="ARBA00023170"/>
    </source>
</evidence>
<dbReference type="Gene3D" id="2.60.220.50">
    <property type="match status" value="1"/>
</dbReference>
<evidence type="ECO:0000313" key="19">
    <source>
        <dbReference type="Proteomes" id="UP000245119"/>
    </source>
</evidence>
<organism evidence="18 19">
    <name type="scientific">Pomacea canaliculata</name>
    <name type="common">Golden apple snail</name>
    <dbReference type="NCBI Taxonomy" id="400727"/>
    <lineage>
        <taxon>Eukaryota</taxon>
        <taxon>Metazoa</taxon>
        <taxon>Spiralia</taxon>
        <taxon>Lophotrochozoa</taxon>
        <taxon>Mollusca</taxon>
        <taxon>Gastropoda</taxon>
        <taxon>Caenogastropoda</taxon>
        <taxon>Architaenioglossa</taxon>
        <taxon>Ampullarioidea</taxon>
        <taxon>Ampullariidae</taxon>
        <taxon>Pomacea</taxon>
    </lineage>
</organism>
<dbReference type="OrthoDB" id="1100386at2759"/>
<keyword evidence="19" id="KW-1185">Reference proteome</keyword>
<evidence type="ECO:0000313" key="18">
    <source>
        <dbReference type="EMBL" id="PVD34767.1"/>
    </source>
</evidence>
<feature type="domain" description="CUB" evidence="14">
    <location>
        <begin position="21"/>
        <end position="143"/>
    </location>
</feature>
<dbReference type="InterPro" id="IPR000832">
    <property type="entry name" value="GPCR_2_secretin-like"/>
</dbReference>
<protein>
    <recommendedName>
        <fullName evidence="20">G-protein coupled receptors family 2 profile 2 domain-containing protein</fullName>
    </recommendedName>
</protein>
<feature type="domain" description="GAIN-B" evidence="15">
    <location>
        <begin position="466"/>
        <end position="650"/>
    </location>
</feature>
<evidence type="ECO:0000256" key="12">
    <source>
        <dbReference type="SAM" id="Phobius"/>
    </source>
</evidence>
<keyword evidence="5" id="KW-0297">G-protein coupled receptor</keyword>
<evidence type="ECO:0000256" key="13">
    <source>
        <dbReference type="SAM" id="SignalP"/>
    </source>
</evidence>
<evidence type="ECO:0000256" key="5">
    <source>
        <dbReference type="ARBA" id="ARBA00023040"/>
    </source>
</evidence>
<accession>A0A2T7PN33</accession>
<keyword evidence="3 13" id="KW-0732">Signal</keyword>
<evidence type="ECO:0000256" key="1">
    <source>
        <dbReference type="ARBA" id="ARBA00004141"/>
    </source>
</evidence>
<keyword evidence="4 12" id="KW-1133">Transmembrane helix</keyword>
<evidence type="ECO:0000256" key="7">
    <source>
        <dbReference type="ARBA" id="ARBA00023157"/>
    </source>
</evidence>
<dbReference type="InterPro" id="IPR000859">
    <property type="entry name" value="CUB_dom"/>
</dbReference>
<feature type="region of interest" description="Disordered" evidence="11">
    <location>
        <begin position="898"/>
        <end position="929"/>
    </location>
</feature>
<feature type="domain" description="G-protein coupled receptors family 2 profile 2" evidence="17">
    <location>
        <begin position="688"/>
        <end position="799"/>
    </location>
</feature>
<dbReference type="InterPro" id="IPR057244">
    <property type="entry name" value="GAIN_B"/>
</dbReference>
<evidence type="ECO:0000256" key="11">
    <source>
        <dbReference type="SAM" id="MobiDB-lite"/>
    </source>
</evidence>
<dbReference type="Gene3D" id="1.20.1070.10">
    <property type="entry name" value="Rhodopsin 7-helix transmembrane proteins"/>
    <property type="match status" value="1"/>
</dbReference>
<feature type="transmembrane region" description="Helical" evidence="12">
    <location>
        <begin position="695"/>
        <end position="722"/>
    </location>
</feature>
<evidence type="ECO:0000256" key="10">
    <source>
        <dbReference type="PROSITE-ProRule" id="PRU00059"/>
    </source>
</evidence>
<evidence type="ECO:0000259" key="14">
    <source>
        <dbReference type="PROSITE" id="PS01180"/>
    </source>
</evidence>
<evidence type="ECO:0000256" key="9">
    <source>
        <dbReference type="ARBA" id="ARBA00023224"/>
    </source>
</evidence>
<dbReference type="SMART" id="SM00042">
    <property type="entry name" value="CUB"/>
    <property type="match status" value="2"/>
</dbReference>
<dbReference type="SUPFAM" id="SSF111418">
    <property type="entry name" value="Hormone receptor domain"/>
    <property type="match status" value="1"/>
</dbReference>
<dbReference type="STRING" id="400727.A0A2T7PN33"/>
<sequence>MLRILLLISGLRAVQSASCALGSDVIKLRSWSGGFQSPGWAENLYPNDQQCQWDIQVSQGSRVNLTFKSFSLEEGVYRNSPPTSTKICRDVVKIADDTNVLFSGCGTDGDGMSFLSSGNNMTIIFHADESLNEQGFEAFYEGVCERNITSNMVLESPGFPDSPPDNVTCQWTVESNQSALILIRPPEDELQRFPECNDSSIKWESSSLAPDSPLQTKALCRTDSVALSLNNVVLTYEPKASDLAWIGRLEIKYTNAPRCMAEVDVTVGSGIQWSDTLAGQYDTQPCPSNTEGSATRNCIEDDLSPTRGLWRRPDLSRCVSPALVTLLSNAGNRAGIQEDLLYNLTRDLDHATSVVKNKSGPSLFPGDLLAASDLLRQISGGVIKAKSIDHDPAGMVKHFLSTVDNILNPAALDVWKNALVHLVEVKVTSIIASSQQFTENLILRHPSMLNISQPGAGTGSPEVASAVFSASSDNVDLRVMEWWDLTSDVSLSLEFARHADLQGAQLTLPPDVITITHGDGSDRPLRLYSARFTSVAPLFSLKENRYKKEDSTNITKIVTSDVISAEVLGVPKSAFSKFTRPVKITFRVTNSSKLPDLKKFCVFMNMTARSADERWLDDGCNVDDANETHVTCFCYHLTNFAVLLDVYDNADKLDEGNSAALSYISYIGGSLSILSCVVVIAVFEYFRCWLNHEPLLVCFVPTVSLVITINSVILVLVLRVMFKSVNSAAKANTEQQSSVRMSLKASAVLLPLLGLTWILGFLAVDTGHSKVMMYIFNYLFTITNSFQGVMFFVFHCLLNVDVHNAYERRYRQRKKAVSSLETTTRKNSDASTYLADTSPSAKALSKAILSDMSTIHRRPSTAHNRFFLLNRPQAQDDLTRMTFQPVFALAAKSGELAASEANSSNDQQTLENDRVWGGQNDGPSARNGQPLAVLPAATSFIRFPHQPEVVNPGNVVHGIPENNSRVRFS</sequence>
<dbReference type="GO" id="GO:0004930">
    <property type="term" value="F:G protein-coupled receptor activity"/>
    <property type="evidence" value="ECO:0007669"/>
    <property type="project" value="UniProtKB-KW"/>
</dbReference>
<dbReference type="CDD" id="cd00041">
    <property type="entry name" value="CUB"/>
    <property type="match status" value="1"/>
</dbReference>
<dbReference type="PROSITE" id="PS50261">
    <property type="entry name" value="G_PROTEIN_RECEP_F2_4"/>
    <property type="match status" value="1"/>
</dbReference>
<comment type="caution">
    <text evidence="10">Lacks conserved residue(s) required for the propagation of feature annotation.</text>
</comment>
<evidence type="ECO:0000256" key="6">
    <source>
        <dbReference type="ARBA" id="ARBA00023136"/>
    </source>
</evidence>